<dbReference type="RefSeq" id="WP_008791013.1">
    <property type="nucleotide sequence ID" value="NZ_CACRTL010000031.1"/>
</dbReference>
<gene>
    <name evidence="1" type="ORF">DXB93_19690</name>
</gene>
<dbReference type="EMBL" id="QUSL01000109">
    <property type="protein sequence ID" value="RGD74087.1"/>
    <property type="molecule type" value="Genomic_DNA"/>
</dbReference>
<proteinExistence type="predicted"/>
<dbReference type="Proteomes" id="UP000261032">
    <property type="component" value="Unassembled WGS sequence"/>
</dbReference>
<reference evidence="1 2" key="1">
    <citation type="submission" date="2018-08" db="EMBL/GenBank/DDBJ databases">
        <title>A genome reference for cultivated species of the human gut microbiota.</title>
        <authorList>
            <person name="Zou Y."/>
            <person name="Xue W."/>
            <person name="Luo G."/>
        </authorList>
    </citation>
    <scope>NUCLEOTIDE SEQUENCE [LARGE SCALE GENOMIC DNA]</scope>
    <source>
        <strain evidence="1 2">OM06-4</strain>
    </source>
</reference>
<accession>A0A3E3DXS3</accession>
<dbReference type="AlphaFoldDB" id="A0A3E3DXS3"/>
<evidence type="ECO:0000313" key="1">
    <source>
        <dbReference type="EMBL" id="RGD74087.1"/>
    </source>
</evidence>
<protein>
    <recommendedName>
        <fullName evidence="3">Replication-relaxation</fullName>
    </recommendedName>
</protein>
<name>A0A3E3DXS3_9FIRM</name>
<organism evidence="1 2">
    <name type="scientific">Thomasclavelia ramosa</name>
    <dbReference type="NCBI Taxonomy" id="1547"/>
    <lineage>
        <taxon>Bacteria</taxon>
        <taxon>Bacillati</taxon>
        <taxon>Bacillota</taxon>
        <taxon>Erysipelotrichia</taxon>
        <taxon>Erysipelotrichales</taxon>
        <taxon>Coprobacillaceae</taxon>
        <taxon>Thomasclavelia</taxon>
    </lineage>
</organism>
<evidence type="ECO:0000313" key="2">
    <source>
        <dbReference type="Proteomes" id="UP000261032"/>
    </source>
</evidence>
<sequence>MGNINRPKLDTEDIELMRKIGKHNFVDMIYIYKFYKTDCKKRTVNERITQLAKYRYLSIIETFIPPEYTVKKMKGYKIVSLGAKGVEIMKDLGAEVETNLKALKNASSYRMYHQCQVAMVCDSLDYEFKNSESKFEVAEIYNEKEGFIKGTGNMPDAVILFRPKAEYLMSPKERYIVVFIEIERSYASLKRFKSKIRSYENAIAEGTYIKHFDISAMAQRVLFVAQTDGQFKTVLNKINEAGYDDIGILVSKYSQTCNASSDRIYTNPKNGEKYKLLSNLEV</sequence>
<comment type="caution">
    <text evidence="1">The sequence shown here is derived from an EMBL/GenBank/DDBJ whole genome shotgun (WGS) entry which is preliminary data.</text>
</comment>
<evidence type="ECO:0008006" key="3">
    <source>
        <dbReference type="Google" id="ProtNLM"/>
    </source>
</evidence>